<comment type="caution">
    <text evidence="1">The sequence shown here is derived from an EMBL/GenBank/DDBJ whole genome shotgun (WGS) entry which is preliminary data.</text>
</comment>
<dbReference type="Proteomes" id="UP001140234">
    <property type="component" value="Unassembled WGS sequence"/>
</dbReference>
<evidence type="ECO:0000313" key="2">
    <source>
        <dbReference type="Proteomes" id="UP001140234"/>
    </source>
</evidence>
<accession>A0ACC1K6Z6</accession>
<gene>
    <name evidence="1" type="ORF">IWQ57_000900</name>
</gene>
<reference evidence="1" key="1">
    <citation type="submission" date="2022-07" db="EMBL/GenBank/DDBJ databases">
        <title>Phylogenomic reconstructions and comparative analyses of Kickxellomycotina fungi.</title>
        <authorList>
            <person name="Reynolds N.K."/>
            <person name="Stajich J.E."/>
            <person name="Barry K."/>
            <person name="Grigoriev I.V."/>
            <person name="Crous P."/>
            <person name="Smith M.E."/>
        </authorList>
    </citation>
    <scope>NUCLEOTIDE SEQUENCE</scope>
    <source>
        <strain evidence="1">CBS 109366</strain>
    </source>
</reference>
<evidence type="ECO:0000313" key="1">
    <source>
        <dbReference type="EMBL" id="KAJ2774279.1"/>
    </source>
</evidence>
<protein>
    <submittedName>
        <fullName evidence="1">Uncharacterized protein</fullName>
    </submittedName>
</protein>
<dbReference type="EMBL" id="JANBUJ010000116">
    <property type="protein sequence ID" value="KAJ2774279.1"/>
    <property type="molecule type" value="Genomic_DNA"/>
</dbReference>
<sequence length="105" mass="11574">MSSQPKNAFLVLVDDFTDADALQRRLAMRTAHLAGATKNRERGALVLGGAMLDSHESGKMVGSAIIINAASRDEVLEMLKSDPYTEGRAWNMDTVRIYPFREASF</sequence>
<organism evidence="1 2">
    <name type="scientific">Coemansia nantahalensis</name>
    <dbReference type="NCBI Taxonomy" id="2789366"/>
    <lineage>
        <taxon>Eukaryota</taxon>
        <taxon>Fungi</taxon>
        <taxon>Fungi incertae sedis</taxon>
        <taxon>Zoopagomycota</taxon>
        <taxon>Kickxellomycotina</taxon>
        <taxon>Kickxellomycetes</taxon>
        <taxon>Kickxellales</taxon>
        <taxon>Kickxellaceae</taxon>
        <taxon>Coemansia</taxon>
    </lineage>
</organism>
<name>A0ACC1K6Z6_9FUNG</name>
<keyword evidence="2" id="KW-1185">Reference proteome</keyword>
<proteinExistence type="predicted"/>